<gene>
    <name evidence="1" type="ORF">S06H3_20299</name>
</gene>
<dbReference type="AlphaFoldDB" id="X1MEF1"/>
<dbReference type="Gene3D" id="3.40.50.150">
    <property type="entry name" value="Vaccinia Virus protein VP39"/>
    <property type="match status" value="1"/>
</dbReference>
<name>X1MEF1_9ZZZZ</name>
<comment type="caution">
    <text evidence="1">The sequence shown here is derived from an EMBL/GenBank/DDBJ whole genome shotgun (WGS) entry which is preliminary data.</text>
</comment>
<dbReference type="EMBL" id="BARV01010498">
    <property type="protein sequence ID" value="GAI13055.1"/>
    <property type="molecule type" value="Genomic_DNA"/>
</dbReference>
<organism evidence="1">
    <name type="scientific">marine sediment metagenome</name>
    <dbReference type="NCBI Taxonomy" id="412755"/>
    <lineage>
        <taxon>unclassified sequences</taxon>
        <taxon>metagenomes</taxon>
        <taxon>ecological metagenomes</taxon>
    </lineage>
</organism>
<accession>X1MEF1</accession>
<feature type="non-terminal residue" evidence="1">
    <location>
        <position position="1"/>
    </location>
</feature>
<reference evidence="1" key="1">
    <citation type="journal article" date="2014" name="Front. Microbiol.">
        <title>High frequency of phylogenetically diverse reductive dehalogenase-homologous genes in deep subseafloor sedimentary metagenomes.</title>
        <authorList>
            <person name="Kawai M."/>
            <person name="Futagami T."/>
            <person name="Toyoda A."/>
            <person name="Takaki Y."/>
            <person name="Nishi S."/>
            <person name="Hori S."/>
            <person name="Arai W."/>
            <person name="Tsubouchi T."/>
            <person name="Morono Y."/>
            <person name="Uchiyama I."/>
            <person name="Ito T."/>
            <person name="Fujiyama A."/>
            <person name="Inagaki F."/>
            <person name="Takami H."/>
        </authorList>
    </citation>
    <scope>NUCLEOTIDE SEQUENCE</scope>
    <source>
        <strain evidence="1">Expedition CK06-06</strain>
    </source>
</reference>
<proteinExistence type="predicted"/>
<dbReference type="InterPro" id="IPR029063">
    <property type="entry name" value="SAM-dependent_MTases_sf"/>
</dbReference>
<sequence>LRAGGVLAGHDYNDLNRKPGVKKGVDEFVKKYALKLHRGSTDWWVIKD</sequence>
<protein>
    <submittedName>
        <fullName evidence="1">Uncharacterized protein</fullName>
    </submittedName>
</protein>
<evidence type="ECO:0000313" key="1">
    <source>
        <dbReference type="EMBL" id="GAI13055.1"/>
    </source>
</evidence>